<evidence type="ECO:0000313" key="7">
    <source>
        <dbReference type="Proteomes" id="UP000325081"/>
    </source>
</evidence>
<dbReference type="InterPro" id="IPR046347">
    <property type="entry name" value="bZIP_sf"/>
</dbReference>
<dbReference type="SUPFAM" id="SSF57959">
    <property type="entry name" value="Leucine zipper domain"/>
    <property type="match status" value="1"/>
</dbReference>
<dbReference type="Gene3D" id="1.20.5.170">
    <property type="match status" value="1"/>
</dbReference>
<evidence type="ECO:0000313" key="6">
    <source>
        <dbReference type="EMBL" id="GER33725.1"/>
    </source>
</evidence>
<feature type="domain" description="BZIP" evidence="5">
    <location>
        <begin position="275"/>
        <end position="322"/>
    </location>
</feature>
<dbReference type="Proteomes" id="UP000325081">
    <property type="component" value="Unassembled WGS sequence"/>
</dbReference>
<evidence type="ECO:0000256" key="2">
    <source>
        <dbReference type="ARBA" id="ARBA00023125"/>
    </source>
</evidence>
<gene>
    <name evidence="6" type="ORF">STAS_09870</name>
</gene>
<dbReference type="PANTHER" id="PTHR22952">
    <property type="entry name" value="CAMP-RESPONSE ELEMENT BINDING PROTEIN-RELATED"/>
    <property type="match status" value="1"/>
</dbReference>
<dbReference type="InterPro" id="IPR043452">
    <property type="entry name" value="BZIP46-like"/>
</dbReference>
<proteinExistence type="predicted"/>
<keyword evidence="2" id="KW-0238">DNA-binding</keyword>
<evidence type="ECO:0000256" key="3">
    <source>
        <dbReference type="ARBA" id="ARBA00023242"/>
    </source>
</evidence>
<dbReference type="GO" id="GO:0003700">
    <property type="term" value="F:DNA-binding transcription factor activity"/>
    <property type="evidence" value="ECO:0007669"/>
    <property type="project" value="InterPro"/>
</dbReference>
<keyword evidence="7" id="KW-1185">Reference proteome</keyword>
<dbReference type="GO" id="GO:0005634">
    <property type="term" value="C:nucleus"/>
    <property type="evidence" value="ECO:0007669"/>
    <property type="project" value="UniProtKB-SubCell"/>
</dbReference>
<dbReference type="SMART" id="SM00338">
    <property type="entry name" value="BRLZ"/>
    <property type="match status" value="1"/>
</dbReference>
<dbReference type="InterPro" id="IPR004827">
    <property type="entry name" value="bZIP"/>
</dbReference>
<dbReference type="GO" id="GO:0003677">
    <property type="term" value="F:DNA binding"/>
    <property type="evidence" value="ECO:0007669"/>
    <property type="project" value="UniProtKB-KW"/>
</dbReference>
<organism evidence="6 7">
    <name type="scientific">Striga asiatica</name>
    <name type="common">Asiatic witchweed</name>
    <name type="synonym">Buchnera asiatica</name>
    <dbReference type="NCBI Taxonomy" id="4170"/>
    <lineage>
        <taxon>Eukaryota</taxon>
        <taxon>Viridiplantae</taxon>
        <taxon>Streptophyta</taxon>
        <taxon>Embryophyta</taxon>
        <taxon>Tracheophyta</taxon>
        <taxon>Spermatophyta</taxon>
        <taxon>Magnoliopsida</taxon>
        <taxon>eudicotyledons</taxon>
        <taxon>Gunneridae</taxon>
        <taxon>Pentapetalae</taxon>
        <taxon>asterids</taxon>
        <taxon>lamiids</taxon>
        <taxon>Lamiales</taxon>
        <taxon>Orobanchaceae</taxon>
        <taxon>Buchnereae</taxon>
        <taxon>Striga</taxon>
    </lineage>
</organism>
<dbReference type="PROSITE" id="PS50217">
    <property type="entry name" value="BZIP"/>
    <property type="match status" value="1"/>
</dbReference>
<dbReference type="Pfam" id="PF00170">
    <property type="entry name" value="bZIP_1"/>
    <property type="match status" value="1"/>
</dbReference>
<evidence type="ECO:0000256" key="4">
    <source>
        <dbReference type="SAM" id="MobiDB-lite"/>
    </source>
</evidence>
<dbReference type="PROSITE" id="PS00036">
    <property type="entry name" value="BZIP_BASIC"/>
    <property type="match status" value="1"/>
</dbReference>
<comment type="subcellular location">
    <subcellularLocation>
        <location evidence="1">Nucleus</location>
    </subcellularLocation>
</comment>
<feature type="region of interest" description="Disordered" evidence="4">
    <location>
        <begin position="18"/>
        <end position="38"/>
    </location>
</feature>
<keyword evidence="3" id="KW-0539">Nucleus</keyword>
<accession>A0A5A7PLH2</accession>
<feature type="region of interest" description="Disordered" evidence="4">
    <location>
        <begin position="173"/>
        <end position="295"/>
    </location>
</feature>
<evidence type="ECO:0000259" key="5">
    <source>
        <dbReference type="PROSITE" id="PS50217"/>
    </source>
</evidence>
<sequence>MAPTNTKIISIEEASSKGEKVNIDLNSPPPSAVQSLTLGQRLSSTSRKELVNYIKRRARARARAQARAQAQGTTSAANVQLAARQVISPWHGGRGPVKEEDMSFEEFLVQAGVMGEAALPPQQQMTHQQYPPPAYAGAYGPPMMGPTFVPGPVMGMGAVLAYQQLGPQVATTNCGGPVVGPKPKSPIPSDGAGPSQARGRKSVGPKQKSPIPKSPVPSNGAGPSQARGRRKSVGPKQKSPIPKSQVPLDGAGPSQAGGRKSEADGPNREAAQWAQKKKDSNRQSAARSRARKRARTVELEEELNKVRGELNELRQENKHLKQVLINMPVKRKAKAIITIFVGEMDEAQARAQPKFPTNEESKELRRTLSCFL</sequence>
<reference evidence="7" key="1">
    <citation type="journal article" date="2019" name="Curr. Biol.">
        <title>Genome Sequence of Striga asiatica Provides Insight into the Evolution of Plant Parasitism.</title>
        <authorList>
            <person name="Yoshida S."/>
            <person name="Kim S."/>
            <person name="Wafula E.K."/>
            <person name="Tanskanen J."/>
            <person name="Kim Y.M."/>
            <person name="Honaas L."/>
            <person name="Yang Z."/>
            <person name="Spallek T."/>
            <person name="Conn C.E."/>
            <person name="Ichihashi Y."/>
            <person name="Cheong K."/>
            <person name="Cui S."/>
            <person name="Der J.P."/>
            <person name="Gundlach H."/>
            <person name="Jiao Y."/>
            <person name="Hori C."/>
            <person name="Ishida J.K."/>
            <person name="Kasahara H."/>
            <person name="Kiba T."/>
            <person name="Kim M.S."/>
            <person name="Koo N."/>
            <person name="Laohavisit A."/>
            <person name="Lee Y.H."/>
            <person name="Lumba S."/>
            <person name="McCourt P."/>
            <person name="Mortimer J.C."/>
            <person name="Mutuku J.M."/>
            <person name="Nomura T."/>
            <person name="Sasaki-Sekimoto Y."/>
            <person name="Seto Y."/>
            <person name="Wang Y."/>
            <person name="Wakatake T."/>
            <person name="Sakakibara H."/>
            <person name="Demura T."/>
            <person name="Yamaguchi S."/>
            <person name="Yoneyama K."/>
            <person name="Manabe R.I."/>
            <person name="Nelson D.C."/>
            <person name="Schulman A.H."/>
            <person name="Timko M.P."/>
            <person name="dePamphilis C.W."/>
            <person name="Choi D."/>
            <person name="Shirasu K."/>
        </authorList>
    </citation>
    <scope>NUCLEOTIDE SEQUENCE [LARGE SCALE GENOMIC DNA]</scope>
    <source>
        <strain evidence="7">cv. UVA1</strain>
    </source>
</reference>
<name>A0A5A7PLH2_STRAF</name>
<dbReference type="EMBL" id="BKCP01004783">
    <property type="protein sequence ID" value="GER33725.1"/>
    <property type="molecule type" value="Genomic_DNA"/>
</dbReference>
<dbReference type="PANTHER" id="PTHR22952:SF175">
    <property type="entry name" value="PROTEIN ABSCISIC ACID-INSENSITIVE 5"/>
    <property type="match status" value="1"/>
</dbReference>
<dbReference type="GO" id="GO:0045893">
    <property type="term" value="P:positive regulation of DNA-templated transcription"/>
    <property type="evidence" value="ECO:0007669"/>
    <property type="project" value="InterPro"/>
</dbReference>
<dbReference type="AlphaFoldDB" id="A0A5A7PLH2"/>
<evidence type="ECO:0000256" key="1">
    <source>
        <dbReference type="ARBA" id="ARBA00004123"/>
    </source>
</evidence>
<comment type="caution">
    <text evidence="6">The sequence shown here is derived from an EMBL/GenBank/DDBJ whole genome shotgun (WGS) entry which is preliminary data.</text>
</comment>
<protein>
    <submittedName>
        <fullName evidence="6">Basic-leucine zipper transcription factor family protein</fullName>
    </submittedName>
</protein>